<evidence type="ECO:0000313" key="1">
    <source>
        <dbReference type="EMBL" id="QGU85845.1"/>
    </source>
</evidence>
<dbReference type="InterPro" id="IPR047914">
    <property type="entry name" value="TagK-like_C"/>
</dbReference>
<accession>A0A6I6EDF5</accession>
<dbReference type="Proteomes" id="UP000424752">
    <property type="component" value="Chromosome"/>
</dbReference>
<dbReference type="KEGG" id="erwi:GN242_00790"/>
<evidence type="ECO:0000313" key="2">
    <source>
        <dbReference type="Proteomes" id="UP000424752"/>
    </source>
</evidence>
<name>A0A6I6EDF5_9GAMM</name>
<dbReference type="AlphaFoldDB" id="A0A6I6EDF5"/>
<organism evidence="1 2">
    <name type="scientific">Erwinia sorbitola</name>
    <dbReference type="NCBI Taxonomy" id="2681984"/>
    <lineage>
        <taxon>Bacteria</taxon>
        <taxon>Pseudomonadati</taxon>
        <taxon>Pseudomonadota</taxon>
        <taxon>Gammaproteobacteria</taxon>
        <taxon>Enterobacterales</taxon>
        <taxon>Erwiniaceae</taxon>
        <taxon>Erwinia</taxon>
    </lineage>
</organism>
<gene>
    <name evidence="1" type="ORF">GN242_00790</name>
</gene>
<protein>
    <submittedName>
        <fullName evidence="1">TagK domain-containing protein</fullName>
    </submittedName>
</protein>
<sequence>MFLSMTWPDNPCRYHLDESHTSVAMVGFNMLNGTFSRPCSDSHNENVVFFYRTLAGAVAFNTCDEYVCIIDGIPVEKGEARTLNLDSTIQMGHYNIQVIISENAVSLEDIFYALHDSGADKSNIIIPEIEDILPSGAHYVGDLNYFDEMVSEKQDVIDVMKPLEAEYKKFLIWGHINNNLYDKEVHHYHHINDDGFFDAARSEMKSKTITECILDTPSLIDKVWDQLEVVNLQDEVLFEEEKHEILMLLAPEKFTAKEKKMIPELAFQDLYKIGLDSHY</sequence>
<dbReference type="NCBIfam" id="NF033419">
    <property type="entry name" value="T6SS_TagK_dom"/>
    <property type="match status" value="1"/>
</dbReference>
<reference evidence="1 2" key="1">
    <citation type="submission" date="2019-12" db="EMBL/GenBank/DDBJ databases">
        <title>Erwinia sp. nov., isolated from droppings of birds in the Qinghai-Tiebt plateau of China.</title>
        <authorList>
            <person name="Ge Y."/>
        </authorList>
    </citation>
    <scope>NUCLEOTIDE SEQUENCE [LARGE SCALE GENOMIC DNA]</scope>
    <source>
        <strain evidence="1 2">J780</strain>
    </source>
</reference>
<dbReference type="EMBL" id="CP046509">
    <property type="protein sequence ID" value="QGU85845.1"/>
    <property type="molecule type" value="Genomic_DNA"/>
</dbReference>
<proteinExistence type="predicted"/>